<reference evidence="1 2" key="1">
    <citation type="submission" date="2013-12" db="EMBL/GenBank/DDBJ databases">
        <authorList>
            <person name="Formusa P.A."/>
            <person name="Habash M."/>
            <person name="Lee H."/>
            <person name="Trevors J.T."/>
        </authorList>
    </citation>
    <scope>NUCLEOTIDE SEQUENCE [LARGE SCALE GENOMIC DNA]</scope>
    <source>
        <strain evidence="1 2">PD30</strain>
    </source>
</reference>
<organism evidence="1 2">
    <name type="scientific">Pseudomonas mandelii PD30</name>
    <dbReference type="NCBI Taxonomy" id="1419583"/>
    <lineage>
        <taxon>Bacteria</taxon>
        <taxon>Pseudomonadati</taxon>
        <taxon>Pseudomonadota</taxon>
        <taxon>Gammaproteobacteria</taxon>
        <taxon>Pseudomonadales</taxon>
        <taxon>Pseudomonadaceae</taxon>
        <taxon>Pseudomonas</taxon>
    </lineage>
</organism>
<sequence length="35" mass="3759">MNERWKVNASLFFCDIAAIGAELKAVSPTIYASAA</sequence>
<dbReference type="Proteomes" id="UP000026739">
    <property type="component" value="Unassembled WGS sequence"/>
</dbReference>
<evidence type="ECO:0000313" key="2">
    <source>
        <dbReference type="Proteomes" id="UP000026739"/>
    </source>
</evidence>
<comment type="caution">
    <text evidence="1">The sequence shown here is derived from an EMBL/GenBank/DDBJ whole genome shotgun (WGS) entry which is preliminary data.</text>
</comment>
<dbReference type="EMBL" id="AZQQ01000085">
    <property type="protein sequence ID" value="KDD67515.1"/>
    <property type="molecule type" value="Genomic_DNA"/>
</dbReference>
<dbReference type="AlphaFoldDB" id="A0A059L060"/>
<accession>A0A059L060</accession>
<protein>
    <submittedName>
        <fullName evidence="1">Uncharacterized protein</fullName>
    </submittedName>
</protein>
<evidence type="ECO:0000313" key="1">
    <source>
        <dbReference type="EMBL" id="KDD67515.1"/>
    </source>
</evidence>
<proteinExistence type="predicted"/>
<gene>
    <name evidence="1" type="ORF">V466_18735</name>
</gene>
<name>A0A059L060_9PSED</name>